<keyword evidence="9" id="KW-1185">Reference proteome</keyword>
<comment type="caution">
    <text evidence="8">The sequence shown here is derived from an EMBL/GenBank/DDBJ whole genome shotgun (WGS) entry which is preliminary data.</text>
</comment>
<evidence type="ECO:0000313" key="8">
    <source>
        <dbReference type="EMBL" id="KAJ8531434.1"/>
    </source>
</evidence>
<dbReference type="InterPro" id="IPR001841">
    <property type="entry name" value="Znf_RING"/>
</dbReference>
<keyword evidence="2 4" id="KW-0863">Zinc-finger</keyword>
<gene>
    <name evidence="8" type="ORF">K7X08_026868</name>
</gene>
<dbReference type="SUPFAM" id="SSF57850">
    <property type="entry name" value="RING/U-box"/>
    <property type="match status" value="1"/>
</dbReference>
<accession>A0A9Q1LCL3</accession>
<evidence type="ECO:0000313" key="9">
    <source>
        <dbReference type="Proteomes" id="UP001152561"/>
    </source>
</evidence>
<evidence type="ECO:0000256" key="4">
    <source>
        <dbReference type="PROSITE-ProRule" id="PRU00175"/>
    </source>
</evidence>
<name>A0A9Q1LCL3_9SOLA</name>
<keyword evidence="6" id="KW-1133">Transmembrane helix</keyword>
<keyword evidence="6" id="KW-0812">Transmembrane</keyword>
<evidence type="ECO:0000259" key="7">
    <source>
        <dbReference type="PROSITE" id="PS50089"/>
    </source>
</evidence>
<organism evidence="8 9">
    <name type="scientific">Anisodus acutangulus</name>
    <dbReference type="NCBI Taxonomy" id="402998"/>
    <lineage>
        <taxon>Eukaryota</taxon>
        <taxon>Viridiplantae</taxon>
        <taxon>Streptophyta</taxon>
        <taxon>Embryophyta</taxon>
        <taxon>Tracheophyta</taxon>
        <taxon>Spermatophyta</taxon>
        <taxon>Magnoliopsida</taxon>
        <taxon>eudicotyledons</taxon>
        <taxon>Gunneridae</taxon>
        <taxon>Pentapetalae</taxon>
        <taxon>asterids</taxon>
        <taxon>lamiids</taxon>
        <taxon>Solanales</taxon>
        <taxon>Solanaceae</taxon>
        <taxon>Solanoideae</taxon>
        <taxon>Hyoscyameae</taxon>
        <taxon>Anisodus</taxon>
    </lineage>
</organism>
<dbReference type="GO" id="GO:0008270">
    <property type="term" value="F:zinc ion binding"/>
    <property type="evidence" value="ECO:0007669"/>
    <property type="project" value="UniProtKB-KW"/>
</dbReference>
<evidence type="ECO:0000256" key="6">
    <source>
        <dbReference type="SAM" id="Phobius"/>
    </source>
</evidence>
<keyword evidence="1" id="KW-0479">Metal-binding</keyword>
<feature type="domain" description="RING-type" evidence="7">
    <location>
        <begin position="111"/>
        <end position="153"/>
    </location>
</feature>
<dbReference type="InterPro" id="IPR013083">
    <property type="entry name" value="Znf_RING/FYVE/PHD"/>
</dbReference>
<dbReference type="InterPro" id="IPR052788">
    <property type="entry name" value="RING-type_E3_ligase_ATL"/>
</dbReference>
<reference evidence="9" key="1">
    <citation type="journal article" date="2023" name="Proc. Natl. Acad. Sci. U.S.A.">
        <title>Genomic and structural basis for evolution of tropane alkaloid biosynthesis.</title>
        <authorList>
            <person name="Wanga Y.-J."/>
            <person name="Taina T."/>
            <person name="Yua J.-Y."/>
            <person name="Lia J."/>
            <person name="Xua B."/>
            <person name="Chenc J."/>
            <person name="D'Auriad J.C."/>
            <person name="Huanga J.-P."/>
            <person name="Huanga S.-X."/>
        </authorList>
    </citation>
    <scope>NUCLEOTIDE SEQUENCE [LARGE SCALE GENOMIC DNA]</scope>
    <source>
        <strain evidence="9">cv. KIB-2019</strain>
    </source>
</reference>
<dbReference type="Pfam" id="PF13639">
    <property type="entry name" value="zf-RING_2"/>
    <property type="match status" value="1"/>
</dbReference>
<dbReference type="Gene3D" id="3.30.40.10">
    <property type="entry name" value="Zinc/RING finger domain, C3HC4 (zinc finger)"/>
    <property type="match status" value="1"/>
</dbReference>
<sequence length="200" mass="21426">MTRPYRFLLTTNASSTSPPEIKSGAAELPPPPSSTVAESDFVVILAALLCAVICVSGLIVVARCTWLRRDTPENSPPVQNRGLKKKFLKSLPKFKYDPSTATGAPPCTAECAICLVEYVEGDEIRILPNCGHRFHLQCVDTWLVSNSSCPSCRQILVVARARCLKCGEVPEISGESAAGGGSILTQVESHSCASTSNYLL</sequence>
<dbReference type="Proteomes" id="UP001152561">
    <property type="component" value="Unassembled WGS sequence"/>
</dbReference>
<feature type="transmembrane region" description="Helical" evidence="6">
    <location>
        <begin position="41"/>
        <end position="62"/>
    </location>
</feature>
<feature type="region of interest" description="Disordered" evidence="5">
    <location>
        <begin position="9"/>
        <end position="31"/>
    </location>
</feature>
<dbReference type="PANTHER" id="PTHR45798:SF90">
    <property type="entry name" value="RING-H2 FINGER PROTEIN ATL8-LIKE"/>
    <property type="match status" value="1"/>
</dbReference>
<protein>
    <recommendedName>
        <fullName evidence="7">RING-type domain-containing protein</fullName>
    </recommendedName>
</protein>
<dbReference type="OrthoDB" id="8062037at2759"/>
<dbReference type="AlphaFoldDB" id="A0A9Q1LCL3"/>
<feature type="compositionally biased region" description="Polar residues" evidence="5">
    <location>
        <begin position="9"/>
        <end position="18"/>
    </location>
</feature>
<keyword evidence="6" id="KW-0472">Membrane</keyword>
<evidence type="ECO:0000256" key="1">
    <source>
        <dbReference type="ARBA" id="ARBA00022723"/>
    </source>
</evidence>
<dbReference type="PANTHER" id="PTHR45798">
    <property type="entry name" value="RING-H2 FINGER PROTEIN ATL61-RELATED-RELATED"/>
    <property type="match status" value="1"/>
</dbReference>
<evidence type="ECO:0000256" key="3">
    <source>
        <dbReference type="ARBA" id="ARBA00022833"/>
    </source>
</evidence>
<dbReference type="SMART" id="SM00184">
    <property type="entry name" value="RING"/>
    <property type="match status" value="1"/>
</dbReference>
<dbReference type="PROSITE" id="PS50089">
    <property type="entry name" value="ZF_RING_2"/>
    <property type="match status" value="1"/>
</dbReference>
<keyword evidence="3" id="KW-0862">Zinc</keyword>
<evidence type="ECO:0000256" key="5">
    <source>
        <dbReference type="SAM" id="MobiDB-lite"/>
    </source>
</evidence>
<dbReference type="CDD" id="cd16461">
    <property type="entry name" value="RING-H2_EL5-like"/>
    <property type="match status" value="1"/>
</dbReference>
<proteinExistence type="predicted"/>
<dbReference type="EMBL" id="JAJAGQ010000021">
    <property type="protein sequence ID" value="KAJ8531434.1"/>
    <property type="molecule type" value="Genomic_DNA"/>
</dbReference>
<evidence type="ECO:0000256" key="2">
    <source>
        <dbReference type="ARBA" id="ARBA00022771"/>
    </source>
</evidence>